<name>A0ACB9ITY4_9ASTR</name>
<sequence>MLYGLMTLRRSIFGCQIVEQVALAKRVEVWSQVLIWCKFRDVKFGSVKEILQFSRNLNMEKKTKKALHSIFIKTCWMIWKARNEAISSCHISEMTTIIKAKTTGCV</sequence>
<evidence type="ECO:0000313" key="2">
    <source>
        <dbReference type="Proteomes" id="UP001056120"/>
    </source>
</evidence>
<reference evidence="2" key="1">
    <citation type="journal article" date="2022" name="Mol. Ecol. Resour.">
        <title>The genomes of chicory, endive, great burdock and yacon provide insights into Asteraceae palaeo-polyploidization history and plant inulin production.</title>
        <authorList>
            <person name="Fan W."/>
            <person name="Wang S."/>
            <person name="Wang H."/>
            <person name="Wang A."/>
            <person name="Jiang F."/>
            <person name="Liu H."/>
            <person name="Zhao H."/>
            <person name="Xu D."/>
            <person name="Zhang Y."/>
        </authorList>
    </citation>
    <scope>NUCLEOTIDE SEQUENCE [LARGE SCALE GENOMIC DNA]</scope>
    <source>
        <strain evidence="2">cv. Yunnan</strain>
    </source>
</reference>
<evidence type="ECO:0000313" key="1">
    <source>
        <dbReference type="EMBL" id="KAI3811384.1"/>
    </source>
</evidence>
<proteinExistence type="predicted"/>
<comment type="caution">
    <text evidence="1">The sequence shown here is derived from an EMBL/GenBank/DDBJ whole genome shotgun (WGS) entry which is preliminary data.</text>
</comment>
<dbReference type="EMBL" id="CM042024">
    <property type="protein sequence ID" value="KAI3811384.1"/>
    <property type="molecule type" value="Genomic_DNA"/>
</dbReference>
<reference evidence="1 2" key="2">
    <citation type="journal article" date="2022" name="Mol. Ecol. Resour.">
        <title>The genomes of chicory, endive, great burdock and yacon provide insights into Asteraceae paleo-polyploidization history and plant inulin production.</title>
        <authorList>
            <person name="Fan W."/>
            <person name="Wang S."/>
            <person name="Wang H."/>
            <person name="Wang A."/>
            <person name="Jiang F."/>
            <person name="Liu H."/>
            <person name="Zhao H."/>
            <person name="Xu D."/>
            <person name="Zhang Y."/>
        </authorList>
    </citation>
    <scope>NUCLEOTIDE SEQUENCE [LARGE SCALE GENOMIC DNA]</scope>
    <source>
        <strain evidence="2">cv. Yunnan</strain>
        <tissue evidence="1">Leaves</tissue>
    </source>
</reference>
<gene>
    <name evidence="1" type="ORF">L1987_21105</name>
</gene>
<keyword evidence="2" id="KW-1185">Reference proteome</keyword>
<organism evidence="1 2">
    <name type="scientific">Smallanthus sonchifolius</name>
    <dbReference type="NCBI Taxonomy" id="185202"/>
    <lineage>
        <taxon>Eukaryota</taxon>
        <taxon>Viridiplantae</taxon>
        <taxon>Streptophyta</taxon>
        <taxon>Embryophyta</taxon>
        <taxon>Tracheophyta</taxon>
        <taxon>Spermatophyta</taxon>
        <taxon>Magnoliopsida</taxon>
        <taxon>eudicotyledons</taxon>
        <taxon>Gunneridae</taxon>
        <taxon>Pentapetalae</taxon>
        <taxon>asterids</taxon>
        <taxon>campanulids</taxon>
        <taxon>Asterales</taxon>
        <taxon>Asteraceae</taxon>
        <taxon>Asteroideae</taxon>
        <taxon>Heliantheae alliance</taxon>
        <taxon>Millerieae</taxon>
        <taxon>Smallanthus</taxon>
    </lineage>
</organism>
<protein>
    <submittedName>
        <fullName evidence="1">Uncharacterized protein</fullName>
    </submittedName>
</protein>
<accession>A0ACB9ITY4</accession>
<dbReference type="Proteomes" id="UP001056120">
    <property type="component" value="Linkage Group LG07"/>
</dbReference>